<dbReference type="Gene3D" id="2.40.70.10">
    <property type="entry name" value="Acid Proteases"/>
    <property type="match status" value="1"/>
</dbReference>
<dbReference type="AlphaFoldDB" id="A0A1I7NWU3"/>
<protein>
    <submittedName>
        <fullName evidence="2">Aspartyl protease family protein</fullName>
    </submittedName>
</protein>
<keyword evidence="1" id="KW-1133">Transmembrane helix</keyword>
<gene>
    <name evidence="2" type="ORF">SAMN04488557_4161</name>
</gene>
<dbReference type="Pfam" id="PF13975">
    <property type="entry name" value="gag-asp_proteas"/>
    <property type="match status" value="1"/>
</dbReference>
<accession>A0A1I7NWU3</accession>
<keyword evidence="2" id="KW-0645">Protease</keyword>
<dbReference type="CDD" id="cd05483">
    <property type="entry name" value="retropepsin_like_bacteria"/>
    <property type="match status" value="1"/>
</dbReference>
<dbReference type="STRING" id="51670.SAMN04488557_4161"/>
<reference evidence="3" key="1">
    <citation type="submission" date="2016-10" db="EMBL/GenBank/DDBJ databases">
        <authorList>
            <person name="Varghese N."/>
            <person name="Submissions S."/>
        </authorList>
    </citation>
    <scope>NUCLEOTIDE SEQUENCE [LARGE SCALE GENOMIC DNA]</scope>
    <source>
        <strain evidence="3">DSM 1565</strain>
    </source>
</reference>
<feature type="transmembrane region" description="Helical" evidence="1">
    <location>
        <begin position="33"/>
        <end position="52"/>
    </location>
</feature>
<proteinExistence type="predicted"/>
<dbReference type="Proteomes" id="UP000199423">
    <property type="component" value="Unassembled WGS sequence"/>
</dbReference>
<dbReference type="SUPFAM" id="SSF50630">
    <property type="entry name" value="Acid proteases"/>
    <property type="match status" value="1"/>
</dbReference>
<dbReference type="EMBL" id="FPCH01000005">
    <property type="protein sequence ID" value="SFV39135.1"/>
    <property type="molecule type" value="Genomic_DNA"/>
</dbReference>
<dbReference type="RefSeq" id="WP_092869658.1">
    <property type="nucleotide sequence ID" value="NZ_FPCH01000005.1"/>
</dbReference>
<sequence length="230" mass="24099">MLGFLLMVILGLGSLLAATVFGGVKLDAVPDLPIAATVIAILVALYMATLLNHRGERRLALWPTLAACISGAVLVAGAFNKSTPLVLADLFAGATTAADAPPTRRDAPASVRIRRTDDGTFFANSEVNGQAMTMRIDNGSATVVLRQSDAEKAGIDVSNLAFDTPLKTANGTSYLAPVRLKSVRIGPLAIDDVEGLVARPGTLNENLLGTSFLRRLASVELTANFATLRQ</sequence>
<dbReference type="GO" id="GO:0006508">
    <property type="term" value="P:proteolysis"/>
    <property type="evidence" value="ECO:0007669"/>
    <property type="project" value="UniProtKB-KW"/>
</dbReference>
<dbReference type="OrthoDB" id="7595324at2"/>
<dbReference type="InterPro" id="IPR021109">
    <property type="entry name" value="Peptidase_aspartic_dom_sf"/>
</dbReference>
<keyword evidence="2" id="KW-0378">Hydrolase</keyword>
<dbReference type="NCBIfam" id="TIGR02281">
    <property type="entry name" value="clan_AA_DTGA"/>
    <property type="match status" value="1"/>
</dbReference>
<name>A0A1I7NWU3_9HYPH</name>
<dbReference type="InterPro" id="IPR011969">
    <property type="entry name" value="Clan_AA_Asp_peptidase_C"/>
</dbReference>
<evidence type="ECO:0000313" key="2">
    <source>
        <dbReference type="EMBL" id="SFV39135.1"/>
    </source>
</evidence>
<evidence type="ECO:0000256" key="1">
    <source>
        <dbReference type="SAM" id="Phobius"/>
    </source>
</evidence>
<keyword evidence="1" id="KW-0472">Membrane</keyword>
<feature type="transmembrane region" description="Helical" evidence="1">
    <location>
        <begin position="59"/>
        <end position="79"/>
    </location>
</feature>
<organism evidence="2 3">
    <name type="scientific">Hyphomicrobium facile</name>
    <dbReference type="NCBI Taxonomy" id="51670"/>
    <lineage>
        <taxon>Bacteria</taxon>
        <taxon>Pseudomonadati</taxon>
        <taxon>Pseudomonadota</taxon>
        <taxon>Alphaproteobacteria</taxon>
        <taxon>Hyphomicrobiales</taxon>
        <taxon>Hyphomicrobiaceae</taxon>
        <taxon>Hyphomicrobium</taxon>
    </lineage>
</organism>
<keyword evidence="3" id="KW-1185">Reference proteome</keyword>
<evidence type="ECO:0000313" key="3">
    <source>
        <dbReference type="Proteomes" id="UP000199423"/>
    </source>
</evidence>
<keyword evidence="1" id="KW-0812">Transmembrane</keyword>
<dbReference type="InterPro" id="IPR034122">
    <property type="entry name" value="Retropepsin-like_bacterial"/>
</dbReference>
<dbReference type="GO" id="GO:0008233">
    <property type="term" value="F:peptidase activity"/>
    <property type="evidence" value="ECO:0007669"/>
    <property type="project" value="UniProtKB-KW"/>
</dbReference>